<name>A0A7W4JCM2_9PROT</name>
<keyword evidence="1" id="KW-1133">Transmembrane helix</keyword>
<evidence type="ECO:0000256" key="1">
    <source>
        <dbReference type="SAM" id="Phobius"/>
    </source>
</evidence>
<dbReference type="Proteomes" id="UP000525623">
    <property type="component" value="Unassembled WGS sequence"/>
</dbReference>
<keyword evidence="1" id="KW-0472">Membrane</keyword>
<dbReference type="AlphaFoldDB" id="A0A7W4JCM2"/>
<dbReference type="RefSeq" id="WP_182965098.1">
    <property type="nucleotide sequence ID" value="NZ_BAABGC010000075.1"/>
</dbReference>
<evidence type="ECO:0008006" key="4">
    <source>
        <dbReference type="Google" id="ProtNLM"/>
    </source>
</evidence>
<evidence type="ECO:0000313" key="3">
    <source>
        <dbReference type="Proteomes" id="UP000525623"/>
    </source>
</evidence>
<protein>
    <recommendedName>
        <fullName evidence="4">Transmembrane protein</fullName>
    </recommendedName>
</protein>
<dbReference type="EMBL" id="JABEQL010000006">
    <property type="protein sequence ID" value="MBB2178786.1"/>
    <property type="molecule type" value="Genomic_DNA"/>
</dbReference>
<organism evidence="2 3">
    <name type="scientific">Gluconacetobacter tumulicola</name>
    <dbReference type="NCBI Taxonomy" id="1017177"/>
    <lineage>
        <taxon>Bacteria</taxon>
        <taxon>Pseudomonadati</taxon>
        <taxon>Pseudomonadota</taxon>
        <taxon>Alphaproteobacteria</taxon>
        <taxon>Acetobacterales</taxon>
        <taxon>Acetobacteraceae</taxon>
        <taxon>Gluconacetobacter</taxon>
    </lineage>
</organism>
<keyword evidence="1" id="KW-0812">Transmembrane</keyword>
<keyword evidence="3" id="KW-1185">Reference proteome</keyword>
<accession>A0A7W4JCM2</accession>
<sequence length="114" mass="12797">MDGYSIEGGSGCGSDRERRIELLIRRLPLALQPTVRWLRRPAARWVRIPTGILLIAGSVLALLPVFGLWMLPLGLLFLVEDPPPVRRLTGRLLCWIEARHPQWMGLSPPPLNSS</sequence>
<gene>
    <name evidence="2" type="ORF">HLH29_06280</name>
</gene>
<reference evidence="2 3" key="1">
    <citation type="submission" date="2020-04" db="EMBL/GenBank/DDBJ databases">
        <title>Description of novel Gluconacetobacter.</title>
        <authorList>
            <person name="Sombolestani A."/>
        </authorList>
    </citation>
    <scope>NUCLEOTIDE SEQUENCE [LARGE SCALE GENOMIC DNA]</scope>
    <source>
        <strain evidence="2 3">LMG 27725</strain>
    </source>
</reference>
<evidence type="ECO:0000313" key="2">
    <source>
        <dbReference type="EMBL" id="MBB2178786.1"/>
    </source>
</evidence>
<comment type="caution">
    <text evidence="2">The sequence shown here is derived from an EMBL/GenBank/DDBJ whole genome shotgun (WGS) entry which is preliminary data.</text>
</comment>
<feature type="transmembrane region" description="Helical" evidence="1">
    <location>
        <begin position="52"/>
        <end position="79"/>
    </location>
</feature>
<proteinExistence type="predicted"/>